<feature type="transmembrane region" description="Helical" evidence="1">
    <location>
        <begin position="413"/>
        <end position="430"/>
    </location>
</feature>
<keyword evidence="1" id="KW-1133">Transmembrane helix</keyword>
<feature type="transmembrane region" description="Helical" evidence="1">
    <location>
        <begin position="387"/>
        <end position="407"/>
    </location>
</feature>
<organism evidence="3 4">
    <name type="scientific">Amycolatopsis bullii</name>
    <dbReference type="NCBI Taxonomy" id="941987"/>
    <lineage>
        <taxon>Bacteria</taxon>
        <taxon>Bacillati</taxon>
        <taxon>Actinomycetota</taxon>
        <taxon>Actinomycetes</taxon>
        <taxon>Pseudonocardiales</taxon>
        <taxon>Pseudonocardiaceae</taxon>
        <taxon>Amycolatopsis</taxon>
    </lineage>
</organism>
<feature type="transmembrane region" description="Helical" evidence="1">
    <location>
        <begin position="204"/>
        <end position="226"/>
    </location>
</feature>
<sequence>MSPGDALFPAEAAESTEAITPPAEGTQEAPWHHLDRRMLLIRPVLDLVKSLPVLLGALLFGHGEPWQWVGLVFTAIAVFTGVSHVLTSRYRITESQVEWRTGLLQRKHRAVPRDRIRTVDVTSEPKHRLFSLAAARIGTGRHSHGKGPGKDELVLDAVTIAEAQRLRTLLLHRKAEAVSDPDAVAATAPPEQLIAAVDKRWLRYAPFTLSGLAVVGAAVGTVYHFAHELHFDPIQFSLVQAVVGHFADTPVWLSLVLAAAGLLVLVSLLSIGGYVLSFWNFRLTREPGGTLHVRRGLVTTRSVSIEEDRLRGAEIREPLPLRLAGGARCVAIAAGLREGKSADKGGSLLLPPAPLARAHEVVAEVLGEDPAATPLVRHPRRALYRRLSRAVLGVLLLAAALYGLARLGALPDWPWQVALVLVPFAALVGWDRYRGLGHALTGRYLVTRSGSLDRGTAAVRCDGLTGIVVERSYFQRRAGLVTLIAPVAAGKGKYQVLDVGEADGLALADRALPGLLTPFLTGHRDRG</sequence>
<protein>
    <recommendedName>
        <fullName evidence="2">YdbS-like PH domain-containing protein</fullName>
    </recommendedName>
</protein>
<evidence type="ECO:0000313" key="4">
    <source>
        <dbReference type="Proteomes" id="UP000649955"/>
    </source>
</evidence>
<keyword evidence="1" id="KW-0472">Membrane</keyword>
<feature type="domain" description="YdbS-like PH" evidence="2">
    <location>
        <begin position="87"/>
        <end position="169"/>
    </location>
</feature>
<proteinExistence type="predicted"/>
<keyword evidence="1" id="KW-0812">Transmembrane</keyword>
<evidence type="ECO:0000259" key="2">
    <source>
        <dbReference type="Pfam" id="PF03703"/>
    </source>
</evidence>
<dbReference type="EMBL" id="BNAW01000019">
    <property type="protein sequence ID" value="GHG20738.1"/>
    <property type="molecule type" value="Genomic_DNA"/>
</dbReference>
<name>A0ABQ3KGT1_9PSEU</name>
<feature type="transmembrane region" description="Helical" evidence="1">
    <location>
        <begin position="66"/>
        <end position="86"/>
    </location>
</feature>
<dbReference type="InterPro" id="IPR005182">
    <property type="entry name" value="YdbS-like_PH"/>
</dbReference>
<dbReference type="Pfam" id="PF03703">
    <property type="entry name" value="bPH_2"/>
    <property type="match status" value="2"/>
</dbReference>
<keyword evidence="4" id="KW-1185">Reference proteome</keyword>
<feature type="transmembrane region" description="Helical" evidence="1">
    <location>
        <begin position="251"/>
        <end position="276"/>
    </location>
</feature>
<evidence type="ECO:0000256" key="1">
    <source>
        <dbReference type="SAM" id="Phobius"/>
    </source>
</evidence>
<feature type="domain" description="YdbS-like PH" evidence="2">
    <location>
        <begin position="433"/>
        <end position="505"/>
    </location>
</feature>
<dbReference type="PIRSF" id="PIRSF026631">
    <property type="entry name" value="UCP026631"/>
    <property type="match status" value="1"/>
</dbReference>
<accession>A0ABQ3KGT1</accession>
<comment type="caution">
    <text evidence="3">The sequence shown here is derived from an EMBL/GenBank/DDBJ whole genome shotgun (WGS) entry which is preliminary data.</text>
</comment>
<evidence type="ECO:0000313" key="3">
    <source>
        <dbReference type="EMBL" id="GHG20738.1"/>
    </source>
</evidence>
<dbReference type="InterPro" id="IPR014529">
    <property type="entry name" value="UCP026631"/>
</dbReference>
<dbReference type="Proteomes" id="UP000649955">
    <property type="component" value="Unassembled WGS sequence"/>
</dbReference>
<dbReference type="PANTHER" id="PTHR34473:SF2">
    <property type="entry name" value="UPF0699 TRANSMEMBRANE PROTEIN YDBT"/>
    <property type="match status" value="1"/>
</dbReference>
<reference evidence="4" key="1">
    <citation type="journal article" date="2019" name="Int. J. Syst. Evol. Microbiol.">
        <title>The Global Catalogue of Microorganisms (GCM) 10K type strain sequencing project: providing services to taxonomists for standard genome sequencing and annotation.</title>
        <authorList>
            <consortium name="The Broad Institute Genomics Platform"/>
            <consortium name="The Broad Institute Genome Sequencing Center for Infectious Disease"/>
            <person name="Wu L."/>
            <person name="Ma J."/>
        </authorList>
    </citation>
    <scope>NUCLEOTIDE SEQUENCE [LARGE SCALE GENOMIC DNA]</scope>
    <source>
        <strain evidence="4">CGMCC 4.7680</strain>
    </source>
</reference>
<dbReference type="PANTHER" id="PTHR34473">
    <property type="entry name" value="UPF0699 TRANSMEMBRANE PROTEIN YDBS"/>
    <property type="match status" value="1"/>
</dbReference>
<gene>
    <name evidence="3" type="ORF">GCM10017567_44320</name>
</gene>